<keyword evidence="4" id="KW-1185">Reference proteome</keyword>
<name>A0A2A2GDH4_9BACT</name>
<feature type="region of interest" description="Disordered" evidence="2">
    <location>
        <begin position="127"/>
        <end position="165"/>
    </location>
</feature>
<feature type="region of interest" description="Disordered" evidence="2">
    <location>
        <begin position="1"/>
        <end position="23"/>
    </location>
</feature>
<dbReference type="PANTHER" id="PTHR35024">
    <property type="entry name" value="HYPOTHETICAL CYTOSOLIC PROTEIN"/>
    <property type="match status" value="1"/>
</dbReference>
<dbReference type="Pfam" id="PF04519">
    <property type="entry name" value="Bactofilin"/>
    <property type="match status" value="1"/>
</dbReference>
<evidence type="ECO:0000313" key="4">
    <source>
        <dbReference type="Proteomes" id="UP000218831"/>
    </source>
</evidence>
<sequence length="165" mass="17565">MFNNKKENESMSANKSGKNLPSVNMISEGTELKGTLETKNDVRIAGTLDGEAKAEGKVIVSSTGKVKGNIEAVDADIAGNIDGEVRVTNKLILRKSATIEGDIYTKTILAEEGSQINGSFHMSEDIKEEIKKNGSGLSSKLGSSKSKDDKSDKSVSKGKSKVKKD</sequence>
<dbReference type="OrthoDB" id="5432602at2"/>
<feature type="compositionally biased region" description="Polar residues" evidence="2">
    <location>
        <begin position="10"/>
        <end position="23"/>
    </location>
</feature>
<feature type="compositionally biased region" description="Basic residues" evidence="2">
    <location>
        <begin position="156"/>
        <end position="165"/>
    </location>
</feature>
<dbReference type="PANTHER" id="PTHR35024:SF4">
    <property type="entry name" value="POLYMER-FORMING CYTOSKELETAL PROTEIN"/>
    <property type="match status" value="1"/>
</dbReference>
<proteinExistence type="inferred from homology"/>
<evidence type="ECO:0000256" key="2">
    <source>
        <dbReference type="SAM" id="MobiDB-lite"/>
    </source>
</evidence>
<dbReference type="InterPro" id="IPR007607">
    <property type="entry name" value="BacA/B"/>
</dbReference>
<feature type="compositionally biased region" description="Low complexity" evidence="2">
    <location>
        <begin position="134"/>
        <end position="144"/>
    </location>
</feature>
<organism evidence="3 4">
    <name type="scientific">Fodinibius salipaludis</name>
    <dbReference type="NCBI Taxonomy" id="2032627"/>
    <lineage>
        <taxon>Bacteria</taxon>
        <taxon>Pseudomonadati</taxon>
        <taxon>Balneolota</taxon>
        <taxon>Balneolia</taxon>
        <taxon>Balneolales</taxon>
        <taxon>Balneolaceae</taxon>
        <taxon>Fodinibius</taxon>
    </lineage>
</organism>
<dbReference type="Proteomes" id="UP000218831">
    <property type="component" value="Unassembled WGS sequence"/>
</dbReference>
<reference evidence="3 4" key="1">
    <citation type="submission" date="2017-08" db="EMBL/GenBank/DDBJ databases">
        <title>Aliifodinibius alkalisoli sp. nov., isolated from saline alkaline soil.</title>
        <authorList>
            <person name="Liu D."/>
            <person name="Zhang G."/>
        </authorList>
    </citation>
    <scope>NUCLEOTIDE SEQUENCE [LARGE SCALE GENOMIC DNA]</scope>
    <source>
        <strain evidence="3 4">WN023</strain>
    </source>
</reference>
<comment type="caution">
    <text evidence="3">The sequence shown here is derived from an EMBL/GenBank/DDBJ whole genome shotgun (WGS) entry which is preliminary data.</text>
</comment>
<accession>A0A2A2GDH4</accession>
<comment type="similarity">
    <text evidence="1">Belongs to the bactofilin family.</text>
</comment>
<dbReference type="EMBL" id="NSKE01000001">
    <property type="protein sequence ID" value="PAU95686.1"/>
    <property type="molecule type" value="Genomic_DNA"/>
</dbReference>
<dbReference type="AlphaFoldDB" id="A0A2A2GDH4"/>
<gene>
    <name evidence="3" type="ORF">CK503_01090</name>
</gene>
<evidence type="ECO:0008006" key="5">
    <source>
        <dbReference type="Google" id="ProtNLM"/>
    </source>
</evidence>
<protein>
    <recommendedName>
        <fullName evidence="5">Cell shape determination protein CcmA</fullName>
    </recommendedName>
</protein>
<evidence type="ECO:0000313" key="3">
    <source>
        <dbReference type="EMBL" id="PAU95686.1"/>
    </source>
</evidence>
<evidence type="ECO:0000256" key="1">
    <source>
        <dbReference type="ARBA" id="ARBA00044755"/>
    </source>
</evidence>
<feature type="compositionally biased region" description="Basic and acidic residues" evidence="2">
    <location>
        <begin position="145"/>
        <end position="155"/>
    </location>
</feature>